<accession>A0A3A2ZG89</accession>
<dbReference type="OrthoDB" id="341898at2759"/>
<dbReference type="STRING" id="2070753.A0A3A2ZG89"/>
<dbReference type="PANTHER" id="PTHR16487">
    <property type="entry name" value="PPP4R2-RELATED PROTEIN"/>
    <property type="match status" value="1"/>
</dbReference>
<sequence>MPKMPREAPPPFSLHNQPSSYTSSQLQDPNSVPSSSNKENAFPADLQTPPRPTAPTAAATSSIERVPDSQPQSSAPGHEPLPAPLMLLLNSIHSTIKSYFTSKPPHTIQRLAELILRPNSHYRTLPAYLRAIDRVVSVTSSADIFPTQMQASANQPNGVMNGAGGGLDISDHIHGDESLGGALLTPIPWLSNATSFEDDSTTSLNQGLVGDHETVTSIPAHHQQHLHQQEVETVAAAQHPVSHGHATTPHTAAEGETLRDPTSPPSDTSEEVPHARGPPVVGVEDMGLQDGKGVEMPLASVEDGSSSEQPKHGEQASSESRGADNDGDITLGDFKNGEGSSEGQRTAEADTSKATEKGD</sequence>
<dbReference type="GO" id="GO:0005634">
    <property type="term" value="C:nucleus"/>
    <property type="evidence" value="ECO:0007669"/>
    <property type="project" value="TreeGrafter"/>
</dbReference>
<feature type="compositionally biased region" description="Basic and acidic residues" evidence="2">
    <location>
        <begin position="345"/>
        <end position="359"/>
    </location>
</feature>
<protein>
    <recommendedName>
        <fullName evidence="5">Protein phosphatase 4 core regulatory subunit R2</fullName>
    </recommendedName>
</protein>
<dbReference type="Pfam" id="PF09184">
    <property type="entry name" value="PPP4R2"/>
    <property type="match status" value="1"/>
</dbReference>
<evidence type="ECO:0000313" key="4">
    <source>
        <dbReference type="Proteomes" id="UP000266188"/>
    </source>
</evidence>
<dbReference type="GO" id="GO:0005737">
    <property type="term" value="C:cytoplasm"/>
    <property type="evidence" value="ECO:0007669"/>
    <property type="project" value="TreeGrafter"/>
</dbReference>
<evidence type="ECO:0000256" key="1">
    <source>
        <dbReference type="ARBA" id="ARBA00009207"/>
    </source>
</evidence>
<dbReference type="AlphaFoldDB" id="A0A3A2ZG89"/>
<evidence type="ECO:0000313" key="3">
    <source>
        <dbReference type="EMBL" id="RJE21630.1"/>
    </source>
</evidence>
<feature type="region of interest" description="Disordered" evidence="2">
    <location>
        <begin position="237"/>
        <end position="359"/>
    </location>
</feature>
<name>A0A3A2ZG89_9EURO</name>
<comment type="caution">
    <text evidence="3">The sequence shown here is derived from an EMBL/GenBank/DDBJ whole genome shotgun (WGS) entry which is preliminary data.</text>
</comment>
<evidence type="ECO:0000256" key="2">
    <source>
        <dbReference type="SAM" id="MobiDB-lite"/>
    </source>
</evidence>
<feature type="compositionally biased region" description="Polar residues" evidence="2">
    <location>
        <begin position="14"/>
        <end position="39"/>
    </location>
</feature>
<comment type="similarity">
    <text evidence="1">Belongs to the PPP4R2 family.</text>
</comment>
<dbReference type="EMBL" id="MVGC01000215">
    <property type="protein sequence ID" value="RJE21630.1"/>
    <property type="molecule type" value="Genomic_DNA"/>
</dbReference>
<feature type="region of interest" description="Disordered" evidence="2">
    <location>
        <begin position="1"/>
        <end position="82"/>
    </location>
</feature>
<evidence type="ECO:0008006" key="5">
    <source>
        <dbReference type="Google" id="ProtNLM"/>
    </source>
</evidence>
<dbReference type="GO" id="GO:0030289">
    <property type="term" value="C:protein phosphatase 4 complex"/>
    <property type="evidence" value="ECO:0007669"/>
    <property type="project" value="InterPro"/>
</dbReference>
<dbReference type="GO" id="GO:0019888">
    <property type="term" value="F:protein phosphatase regulator activity"/>
    <property type="evidence" value="ECO:0007669"/>
    <property type="project" value="InterPro"/>
</dbReference>
<reference evidence="4" key="1">
    <citation type="submission" date="2017-02" db="EMBL/GenBank/DDBJ databases">
        <authorList>
            <person name="Tafer H."/>
            <person name="Lopandic K."/>
        </authorList>
    </citation>
    <scope>NUCLEOTIDE SEQUENCE [LARGE SCALE GENOMIC DNA]</scope>
    <source>
        <strain evidence="4">CBS 366.77</strain>
    </source>
</reference>
<keyword evidence="4" id="KW-1185">Reference proteome</keyword>
<dbReference type="Proteomes" id="UP000266188">
    <property type="component" value="Unassembled WGS sequence"/>
</dbReference>
<organism evidence="3 4">
    <name type="scientific">Aspergillus sclerotialis</name>
    <dbReference type="NCBI Taxonomy" id="2070753"/>
    <lineage>
        <taxon>Eukaryota</taxon>
        <taxon>Fungi</taxon>
        <taxon>Dikarya</taxon>
        <taxon>Ascomycota</taxon>
        <taxon>Pezizomycotina</taxon>
        <taxon>Eurotiomycetes</taxon>
        <taxon>Eurotiomycetidae</taxon>
        <taxon>Eurotiales</taxon>
        <taxon>Aspergillaceae</taxon>
        <taxon>Aspergillus</taxon>
        <taxon>Aspergillus subgen. Polypaecilum</taxon>
    </lineage>
</organism>
<dbReference type="InterPro" id="IPR015267">
    <property type="entry name" value="PPP4R2"/>
</dbReference>
<gene>
    <name evidence="3" type="ORF">PHISCL_06036</name>
</gene>
<proteinExistence type="inferred from homology"/>
<dbReference type="PANTHER" id="PTHR16487:SF0">
    <property type="entry name" value="PROTEIN PHOSPHATASE 4 REGULATORY SUBUNIT 2-RELATED"/>
    <property type="match status" value="1"/>
</dbReference>